<dbReference type="Proteomes" id="UP001153269">
    <property type="component" value="Unassembled WGS sequence"/>
</dbReference>
<protein>
    <submittedName>
        <fullName evidence="1">Uncharacterized protein</fullName>
    </submittedName>
</protein>
<keyword evidence="2" id="KW-1185">Reference proteome</keyword>
<gene>
    <name evidence="1" type="ORF">PLEPLA_LOCUS21374</name>
</gene>
<sequence length="82" mass="9664">MIVFLFRLQFKVAGEWWTWIDYERFQELVRAHEESGGQRSFSALDYTAKTPGWALFGAHEQGFDPTDTRFQRRNKTKDISGC</sequence>
<proteinExistence type="predicted"/>
<name>A0A9N7UMC3_PLEPL</name>
<reference evidence="1" key="1">
    <citation type="submission" date="2020-03" db="EMBL/GenBank/DDBJ databases">
        <authorList>
            <person name="Weist P."/>
        </authorList>
    </citation>
    <scope>NUCLEOTIDE SEQUENCE</scope>
</reference>
<comment type="caution">
    <text evidence="1">The sequence shown here is derived from an EMBL/GenBank/DDBJ whole genome shotgun (WGS) entry which is preliminary data.</text>
</comment>
<accession>A0A9N7UMC3</accession>
<dbReference type="GO" id="GO:0051539">
    <property type="term" value="F:4 iron, 4 sulfur cluster binding"/>
    <property type="evidence" value="ECO:0007669"/>
    <property type="project" value="InterPro"/>
</dbReference>
<dbReference type="InterPro" id="IPR034556">
    <property type="entry name" value="tRNA_wybutosine-synthase"/>
</dbReference>
<dbReference type="GO" id="GO:0031591">
    <property type="term" value="P:wybutosine biosynthetic process"/>
    <property type="evidence" value="ECO:0007669"/>
    <property type="project" value="TreeGrafter"/>
</dbReference>
<evidence type="ECO:0000313" key="1">
    <source>
        <dbReference type="EMBL" id="CAB1433285.1"/>
    </source>
</evidence>
<dbReference type="AlphaFoldDB" id="A0A9N7UMC3"/>
<dbReference type="PANTHER" id="PTHR13930:SF0">
    <property type="entry name" value="S-ADENOSYL-L-METHIONINE-DEPENDENT TRNA 4-DEMETHYLWYOSINE SYNTHASE TYW1-RELATED"/>
    <property type="match status" value="1"/>
</dbReference>
<organism evidence="1 2">
    <name type="scientific">Pleuronectes platessa</name>
    <name type="common">European plaice</name>
    <dbReference type="NCBI Taxonomy" id="8262"/>
    <lineage>
        <taxon>Eukaryota</taxon>
        <taxon>Metazoa</taxon>
        <taxon>Chordata</taxon>
        <taxon>Craniata</taxon>
        <taxon>Vertebrata</taxon>
        <taxon>Euteleostomi</taxon>
        <taxon>Actinopterygii</taxon>
        <taxon>Neopterygii</taxon>
        <taxon>Teleostei</taxon>
        <taxon>Neoteleostei</taxon>
        <taxon>Acanthomorphata</taxon>
        <taxon>Carangaria</taxon>
        <taxon>Pleuronectiformes</taxon>
        <taxon>Pleuronectoidei</taxon>
        <taxon>Pleuronectidae</taxon>
        <taxon>Pleuronectes</taxon>
    </lineage>
</organism>
<dbReference type="PANTHER" id="PTHR13930">
    <property type="entry name" value="S-ADENOSYL-L-METHIONINE-DEPENDENT TRNA 4-DEMETHYLWYOSINE SYNTHASE"/>
    <property type="match status" value="1"/>
</dbReference>
<evidence type="ECO:0000313" key="2">
    <source>
        <dbReference type="Proteomes" id="UP001153269"/>
    </source>
</evidence>
<dbReference type="EMBL" id="CADEAL010001547">
    <property type="protein sequence ID" value="CAB1433285.1"/>
    <property type="molecule type" value="Genomic_DNA"/>
</dbReference>